<dbReference type="Proteomes" id="UP000541332">
    <property type="component" value="Unassembled WGS sequence"/>
</dbReference>
<dbReference type="AlphaFoldDB" id="A0A7L4FB05"/>
<keyword evidence="3" id="KW-1000">Mitochondrion outer membrane</keyword>
<evidence type="ECO:0000256" key="1">
    <source>
        <dbReference type="ARBA" id="ARBA00004572"/>
    </source>
</evidence>
<name>A0A7L4FB05_9COLU</name>
<proteinExistence type="predicted"/>
<dbReference type="Gene3D" id="3.30.460.90">
    <property type="match status" value="1"/>
</dbReference>
<feature type="domain" description="Mitochondrial dynamics protein MID51-like C-terminal" evidence="10">
    <location>
        <begin position="155"/>
        <end position="344"/>
    </location>
</feature>
<feature type="non-terminal residue" evidence="11">
    <location>
        <position position="463"/>
    </location>
</feature>
<dbReference type="InterPro" id="IPR024810">
    <property type="entry name" value="MAB21L/cGLR"/>
</dbReference>
<dbReference type="Gene3D" id="1.10.1410.40">
    <property type="match status" value="1"/>
</dbReference>
<dbReference type="OrthoDB" id="5964386at2759"/>
<gene>
    <name evidence="11" type="primary">Mief2</name>
    <name evidence="11" type="ORF">ALOBEC_R03727</name>
</gene>
<evidence type="ECO:0000256" key="6">
    <source>
        <dbReference type="ARBA" id="ARBA00023136"/>
    </source>
</evidence>
<evidence type="ECO:0000259" key="9">
    <source>
        <dbReference type="Pfam" id="PF20266"/>
    </source>
</evidence>
<evidence type="ECO:0000313" key="11">
    <source>
        <dbReference type="EMBL" id="NXW84184.1"/>
    </source>
</evidence>
<dbReference type="InterPro" id="IPR049097">
    <property type="entry name" value="MID51-like_C"/>
</dbReference>
<comment type="caution">
    <text evidence="11">The sequence shown here is derived from an EMBL/GenBank/DDBJ whole genome shotgun (WGS) entry which is preliminary data.</text>
</comment>
<evidence type="ECO:0000256" key="3">
    <source>
        <dbReference type="ARBA" id="ARBA00022787"/>
    </source>
</evidence>
<dbReference type="SMART" id="SM01265">
    <property type="entry name" value="Mab-21"/>
    <property type="match status" value="1"/>
</dbReference>
<evidence type="ECO:0000256" key="8">
    <source>
        <dbReference type="SAM" id="Phobius"/>
    </source>
</evidence>
<dbReference type="InterPro" id="IPR045909">
    <property type="entry name" value="MID49/MID51"/>
</dbReference>
<evidence type="ECO:0000256" key="5">
    <source>
        <dbReference type="ARBA" id="ARBA00023128"/>
    </source>
</evidence>
<dbReference type="EMBL" id="VWYH01002308">
    <property type="protein sequence ID" value="NXW84184.1"/>
    <property type="molecule type" value="Genomic_DNA"/>
</dbReference>
<dbReference type="FunFam" id="1.10.1410.40:FF:000003">
    <property type="entry name" value="Mitochondrial dynamics protein MID51"/>
    <property type="match status" value="1"/>
</dbReference>
<accession>A0A7L4FB05</accession>
<feature type="transmembrane region" description="Helical" evidence="8">
    <location>
        <begin position="21"/>
        <end position="47"/>
    </location>
</feature>
<dbReference type="InterPro" id="IPR046906">
    <property type="entry name" value="Mab-21_HhH/H2TH-like"/>
</dbReference>
<reference evidence="11 12" key="1">
    <citation type="submission" date="2020-02" db="EMBL/GenBank/DDBJ databases">
        <title>Bird 10,000 Genomes (B10K) Project - Family phase.</title>
        <authorList>
            <person name="Zhang G."/>
        </authorList>
    </citation>
    <scope>NUCLEOTIDE SEQUENCE [LARGE SCALE GENOMIC DNA]</scope>
    <source>
        <strain evidence="11">B10K-DU-006-06</strain>
    </source>
</reference>
<keyword evidence="4 8" id="KW-1133">Transmembrane helix</keyword>
<evidence type="ECO:0000256" key="2">
    <source>
        <dbReference type="ARBA" id="ARBA00022692"/>
    </source>
</evidence>
<dbReference type="Pfam" id="PF20266">
    <property type="entry name" value="Mab-21_C"/>
    <property type="match status" value="1"/>
</dbReference>
<protein>
    <submittedName>
        <fullName evidence="11">MID49 protein</fullName>
    </submittedName>
</protein>
<comment type="subcellular location">
    <subcellularLocation>
        <location evidence="1">Mitochondrion outer membrane</location>
        <topology evidence="1">Single-pass membrane protein</topology>
    </subcellularLocation>
</comment>
<dbReference type="PANTHER" id="PTHR16451">
    <property type="entry name" value="MITOCHONDRIAL DYNAMICS PROTEINS 49/51 FAMILY MEMBER"/>
    <property type="match status" value="1"/>
</dbReference>
<feature type="region of interest" description="Disordered" evidence="7">
    <location>
        <begin position="82"/>
        <end position="131"/>
    </location>
</feature>
<keyword evidence="2 8" id="KW-0812">Transmembrane</keyword>
<keyword evidence="12" id="KW-1185">Reference proteome</keyword>
<evidence type="ECO:0000259" key="10">
    <source>
        <dbReference type="Pfam" id="PF21297"/>
    </source>
</evidence>
<evidence type="ECO:0000313" key="12">
    <source>
        <dbReference type="Proteomes" id="UP000541332"/>
    </source>
</evidence>
<dbReference type="GO" id="GO:0005741">
    <property type="term" value="C:mitochondrial outer membrane"/>
    <property type="evidence" value="ECO:0007669"/>
    <property type="project" value="UniProtKB-SubCell"/>
</dbReference>
<dbReference type="PANTHER" id="PTHR16451:SF11">
    <property type="entry name" value="MITOCHONDRIAL DYNAMICS PROTEIN MID49"/>
    <property type="match status" value="1"/>
</dbReference>
<evidence type="ECO:0000256" key="4">
    <source>
        <dbReference type="ARBA" id="ARBA00022989"/>
    </source>
</evidence>
<feature type="non-terminal residue" evidence="11">
    <location>
        <position position="1"/>
    </location>
</feature>
<dbReference type="GO" id="GO:0090141">
    <property type="term" value="P:positive regulation of mitochondrial fission"/>
    <property type="evidence" value="ECO:0007669"/>
    <property type="project" value="TreeGrafter"/>
</dbReference>
<keyword evidence="6 8" id="KW-0472">Membrane</keyword>
<keyword evidence="5" id="KW-0496">Mitochondrion</keyword>
<evidence type="ECO:0000256" key="7">
    <source>
        <dbReference type="SAM" id="MobiDB-lite"/>
    </source>
</evidence>
<dbReference type="Pfam" id="PF21297">
    <property type="entry name" value="MID51-like_C"/>
    <property type="match status" value="1"/>
</dbReference>
<sequence length="463" mass="51600">MAEFTRQRGKRQEDNGLGSVLDLLLANARLVLGVTGAAVLAIATLAVKRLIDRATSPRDEGDPKAEQKTLEESWQELALIKATPKPPHKQRREDLSEPLLSPAWPPVPGEAHEPRVCPAPPETPQLESSPPRCLTLQEKLLSHYSNRLAVPEAQVSLVLQLAKSICAQLQNFLRNKCPELPFGSLFLSSPLLDGLRALTADHVHLMLPVVLDTALWSLIPGEDTVVRNPQYWMIKRTDLEYFPRGCSPWDRFIVGQYLSSNALNETLHKLLVASINWPAIGSLLGSIIHPVVASQELKLEVKHDQVELSITLFPVVEMDDKVLLAAPPEGLVENLWLESFYRAEVSAVKELDAGDSGVRQRCLCILNSVCKTHPALRKLTGSPLTHVVLHLSATSADWAEDDLADRFQQVLEELVGYLERGVLPSYFNHKINLFCKLSEEEIDEMGFMLYRAVSEPELLLMEK</sequence>
<feature type="domain" description="Mab-21-like HhH/H2TH-like" evidence="9">
    <location>
        <begin position="359"/>
        <end position="445"/>
    </location>
</feature>
<dbReference type="GO" id="GO:0007005">
    <property type="term" value="P:mitochondrion organization"/>
    <property type="evidence" value="ECO:0007669"/>
    <property type="project" value="InterPro"/>
</dbReference>
<organism evidence="11 12">
    <name type="scientific">Pampusana beccarii</name>
    <name type="common">Western bronze ground-dove</name>
    <dbReference type="NCBI Taxonomy" id="2953425"/>
    <lineage>
        <taxon>Eukaryota</taxon>
        <taxon>Metazoa</taxon>
        <taxon>Chordata</taxon>
        <taxon>Craniata</taxon>
        <taxon>Vertebrata</taxon>
        <taxon>Euteleostomi</taxon>
        <taxon>Archelosauria</taxon>
        <taxon>Archosauria</taxon>
        <taxon>Dinosauria</taxon>
        <taxon>Saurischia</taxon>
        <taxon>Theropoda</taxon>
        <taxon>Coelurosauria</taxon>
        <taxon>Aves</taxon>
        <taxon>Neognathae</taxon>
        <taxon>Neoaves</taxon>
        <taxon>Columbimorphae</taxon>
        <taxon>Columbiformes</taxon>
        <taxon>Columbidae</taxon>
        <taxon>Pampusana</taxon>
    </lineage>
</organism>